<feature type="domain" description="DUF2786" evidence="2">
    <location>
        <begin position="18"/>
        <end position="57"/>
    </location>
</feature>
<accession>A0A7G9R750</accession>
<name>A0A7G9R750_9ACTN</name>
<keyword evidence="4" id="KW-1185">Reference proteome</keyword>
<sequence length="256" mass="27230">MNPHPPAGRPNPGLADPILDKVRKLLTKAEDPAATPHEAEVYTAKATQLIADYGIDQALLARSDPTADPVGDLVVTVGAPYAADKIDLLGAVAGRLRCAAVRTRRRGVDGDVHAVHLFGHASDLRRVELLYTSLLLQATSQLARTPVPSWEHKAAFRRSWLAGFRMAVVRRLAETEDRAEQQAGDRFSATGTSAALVLADRTADAEAALRAAYPRVGSARPRSLSGSGMPQGWGAGQRADLAGARVGPQARRSLGR</sequence>
<dbReference type="RefSeq" id="WP_187577261.1">
    <property type="nucleotide sequence ID" value="NZ_CP060713.1"/>
</dbReference>
<reference evidence="3 4" key="1">
    <citation type="submission" date="2020-08" db="EMBL/GenBank/DDBJ databases">
        <title>Genome sequence of Nocardioides mesophilus KACC 16243T.</title>
        <authorList>
            <person name="Hyun D.-W."/>
            <person name="Bae J.-W."/>
        </authorList>
    </citation>
    <scope>NUCLEOTIDE SEQUENCE [LARGE SCALE GENOMIC DNA]</scope>
    <source>
        <strain evidence="3 4">KACC 16243</strain>
    </source>
</reference>
<dbReference type="AlphaFoldDB" id="A0A7G9R750"/>
<organism evidence="3 4">
    <name type="scientific">Nocardioides mesophilus</name>
    <dbReference type="NCBI Taxonomy" id="433659"/>
    <lineage>
        <taxon>Bacteria</taxon>
        <taxon>Bacillati</taxon>
        <taxon>Actinomycetota</taxon>
        <taxon>Actinomycetes</taxon>
        <taxon>Propionibacteriales</taxon>
        <taxon>Nocardioidaceae</taxon>
        <taxon>Nocardioides</taxon>
    </lineage>
</organism>
<evidence type="ECO:0000313" key="4">
    <source>
        <dbReference type="Proteomes" id="UP000515947"/>
    </source>
</evidence>
<protein>
    <submittedName>
        <fullName evidence="3">DUF2786 domain-containing protein</fullName>
    </submittedName>
</protein>
<dbReference type="Proteomes" id="UP000515947">
    <property type="component" value="Chromosome"/>
</dbReference>
<proteinExistence type="predicted"/>
<evidence type="ECO:0000259" key="2">
    <source>
        <dbReference type="Pfam" id="PF10979"/>
    </source>
</evidence>
<dbReference type="Pfam" id="PF10979">
    <property type="entry name" value="DUF2786"/>
    <property type="match status" value="1"/>
</dbReference>
<dbReference type="EMBL" id="CP060713">
    <property type="protein sequence ID" value="QNN51425.1"/>
    <property type="molecule type" value="Genomic_DNA"/>
</dbReference>
<evidence type="ECO:0000313" key="3">
    <source>
        <dbReference type="EMBL" id="QNN51425.1"/>
    </source>
</evidence>
<evidence type="ECO:0000256" key="1">
    <source>
        <dbReference type="SAM" id="MobiDB-lite"/>
    </source>
</evidence>
<dbReference type="KEGG" id="nmes:H9L09_12480"/>
<feature type="region of interest" description="Disordered" evidence="1">
    <location>
        <begin position="218"/>
        <end position="256"/>
    </location>
</feature>
<gene>
    <name evidence="3" type="ORF">H9L09_12480</name>
</gene>
<dbReference type="InterPro" id="IPR024498">
    <property type="entry name" value="DUF2786"/>
</dbReference>